<dbReference type="AlphaFoldDB" id="A0A263HEQ0"/>
<name>A0A263HEQ0_9PAST</name>
<sequence>MKKSTLAIGMLVALGALWSGGAWYTGKVAEENYVFYLQQINRSATSVSIEHGLSKVENVKFERGFFSSTLSYDLLLTSPKDNITYRLPMAGKIYHGPITLNNFSVAMFSADLALQKNEQTALWFTDDKSNPLALTLAMAYNQQVKGELNSSAKVNLDAEQLQWTGNVQFDLDKKGFGKTVGNFPSVTIRKETEDPARPNTILLKNVKVNVERPSADLFNGQYQVSIADFALNGIDKKGQDYRLQLDDISLSLNLKQEQNWVNSDFVYQMADVKENNRSVAGLQWNMKLNHLDANALRLFLQGADKLNRQNNLSVEGINALEKLLNNQPHLQLSPLGLTNSKGNATLNLDVGVVQNVLNAGQQGKILDLFNTLTGELNLDKAFLKEFIATSLMASDNSLSQADAEQNAQNILDKKLKSLVSQGLFKETDDKYTLTFNLDNDKLNVTGKDYSEQDIQAWLFILAMMIYAGGV</sequence>
<keyword evidence="3" id="KW-1185">Reference proteome</keyword>
<reference evidence="1 3" key="1">
    <citation type="submission" date="2017-07" db="EMBL/GenBank/DDBJ databases">
        <title>Virulence factors identified in Actinobacillus seminis.</title>
        <authorList>
            <person name="Negrete-Abascal E."/>
            <person name="Vaca-Pacheco S."/>
            <person name="Montes-Garcia F."/>
            <person name="Leyto-Gil A.M."/>
            <person name="Fragoso-Garcia E."/>
            <person name="Carvente-Garcia R."/>
            <person name="Perez-Agueros S."/>
            <person name="Castelan-Sanchez H.G."/>
            <person name="Garcia-Molina A."/>
            <person name="Villamar T.E."/>
            <person name="Vazquez-Cruz C."/>
        </authorList>
    </citation>
    <scope>NUCLEOTIDE SEQUENCE [LARGE SCALE GENOMIC DNA]</scope>
    <source>
        <strain evidence="1 3">ATCC 15768</strain>
    </source>
</reference>
<evidence type="ECO:0000313" key="4">
    <source>
        <dbReference type="Proteomes" id="UP000254507"/>
    </source>
</evidence>
<dbReference type="FunCoup" id="A0A263HEQ0">
    <property type="interactions" value="74"/>
</dbReference>
<proteinExistence type="predicted"/>
<evidence type="ECO:0000313" key="3">
    <source>
        <dbReference type="Proteomes" id="UP000215738"/>
    </source>
</evidence>
<dbReference type="InParanoid" id="A0A263HEQ0"/>
<dbReference type="InterPro" id="IPR010352">
    <property type="entry name" value="DUF945"/>
</dbReference>
<dbReference type="OrthoDB" id="5444681at2"/>
<accession>A0A263HEQ0</accession>
<reference evidence="2 4" key="2">
    <citation type="submission" date="2018-06" db="EMBL/GenBank/DDBJ databases">
        <authorList>
            <consortium name="Pathogen Informatics"/>
            <person name="Doyle S."/>
        </authorList>
    </citation>
    <scope>NUCLEOTIDE SEQUENCE [LARGE SCALE GENOMIC DNA]</scope>
    <source>
        <strain evidence="2 4">NCTC10851</strain>
    </source>
</reference>
<gene>
    <name evidence="2" type="primary">ydgA</name>
    <name evidence="1" type="ORF">CFY87_01435</name>
    <name evidence="2" type="ORF">NCTC10851_00422</name>
</gene>
<dbReference type="Proteomes" id="UP000254507">
    <property type="component" value="Unassembled WGS sequence"/>
</dbReference>
<dbReference type="RefSeq" id="WP_094945525.1">
    <property type="nucleotide sequence ID" value="NZ_NLFK01000001.1"/>
</dbReference>
<dbReference type="EMBL" id="NLFK01000001">
    <property type="protein sequence ID" value="OZN25894.1"/>
    <property type="molecule type" value="Genomic_DNA"/>
</dbReference>
<organism evidence="2 4">
    <name type="scientific">Actinobacillus seminis</name>
    <dbReference type="NCBI Taxonomy" id="722"/>
    <lineage>
        <taxon>Bacteria</taxon>
        <taxon>Pseudomonadati</taxon>
        <taxon>Pseudomonadota</taxon>
        <taxon>Gammaproteobacteria</taxon>
        <taxon>Pasteurellales</taxon>
        <taxon>Pasteurellaceae</taxon>
        <taxon>Actinobacillus</taxon>
    </lineage>
</organism>
<protein>
    <submittedName>
        <fullName evidence="2">Bacterial protein of uncharacterized function (DUF945)</fullName>
    </submittedName>
</protein>
<dbReference type="Proteomes" id="UP000215738">
    <property type="component" value="Unassembled WGS sequence"/>
</dbReference>
<dbReference type="Pfam" id="PF06097">
    <property type="entry name" value="DUF945"/>
    <property type="match status" value="1"/>
</dbReference>
<evidence type="ECO:0000313" key="2">
    <source>
        <dbReference type="EMBL" id="SUU34563.1"/>
    </source>
</evidence>
<dbReference type="EMBL" id="UFSB01000001">
    <property type="protein sequence ID" value="SUU34563.1"/>
    <property type="molecule type" value="Genomic_DNA"/>
</dbReference>
<evidence type="ECO:0000313" key="1">
    <source>
        <dbReference type="EMBL" id="OZN25894.1"/>
    </source>
</evidence>